<keyword evidence="1 3" id="KW-0479">Metal-binding</keyword>
<organism evidence="6 7">
    <name type="scientific">Prorocentrum cordatum</name>
    <dbReference type="NCBI Taxonomy" id="2364126"/>
    <lineage>
        <taxon>Eukaryota</taxon>
        <taxon>Sar</taxon>
        <taxon>Alveolata</taxon>
        <taxon>Dinophyceae</taxon>
        <taxon>Prorocentrales</taxon>
        <taxon>Prorocentraceae</taxon>
        <taxon>Prorocentrum</taxon>
    </lineage>
</organism>
<dbReference type="SUPFAM" id="SSF109604">
    <property type="entry name" value="HD-domain/PDEase-like"/>
    <property type="match status" value="1"/>
</dbReference>
<comment type="caution">
    <text evidence="6">The sequence shown here is derived from an EMBL/GenBank/DDBJ whole genome shotgun (WGS) entry which is preliminary data.</text>
</comment>
<dbReference type="EC" id="3.1.4.-" evidence="3"/>
<evidence type="ECO:0000259" key="5">
    <source>
        <dbReference type="PROSITE" id="PS51845"/>
    </source>
</evidence>
<comment type="cofactor">
    <cofactor evidence="3">
        <name>a divalent metal cation</name>
        <dbReference type="ChEBI" id="CHEBI:60240"/>
    </cofactor>
    <text evidence="3">Binds 2 divalent metal cations per subunit. Site 1 may preferentially bind zinc ions, while site 2 has a preference for magnesium and/or manganese ions.</text>
</comment>
<dbReference type="PROSITE" id="PS51845">
    <property type="entry name" value="PDEASE_I_2"/>
    <property type="match status" value="1"/>
</dbReference>
<protein>
    <recommendedName>
        <fullName evidence="3">Phosphodiesterase</fullName>
        <ecNumber evidence="3">3.1.4.-</ecNumber>
    </recommendedName>
</protein>
<feature type="region of interest" description="Disordered" evidence="4">
    <location>
        <begin position="34"/>
        <end position="57"/>
    </location>
</feature>
<sequence>MPGDRASPRRQSEPWRLPGRVLCGGAAGATADGRACGTAGQTPLSDGSPATPDEGVRQPLSRHAASLGVPEGSPKYVGSYAVLRDFLRECCEGLPGPLGAARHQQLLGAVEDLSGRCSHRVNTGQAFFRGCDRDFASVLPGFGISFEEDPACAQCGNVFMPDARFCRKCGAARHRGDNESMDSWATSSFVRVSSPEPTSRRRLPLEALDDSGLQGGIRSRGTSQASCSPPRYRGGGGGAPSEDSDLATLRSIDFDKRSRGDIDLDVALLSVAFKSPFGLLERYNIEESVLRCWMGASARQYNANPYHDWRHAVDTVQFAYVALTEGQFCRYFSYHDILALLIACVGHDVGHMGTNNAFLVKTSHSLAMTYNDISPLENMHAHRVFQTFRLPGMNVLESIESDAATTLRSKIIEAILATDMSHHFELVEKLSARVLRSSDQPLATEFETDMKMREASRVDRRMLLQCCVHVFDLGHTCRPWRVHRHMGDGRKQGRLRRRWRVSCPRQVAREHLRLQCSVPRWRPA</sequence>
<evidence type="ECO:0000313" key="6">
    <source>
        <dbReference type="EMBL" id="CAK0789133.1"/>
    </source>
</evidence>
<dbReference type="InterPro" id="IPR003607">
    <property type="entry name" value="HD/PDEase_dom"/>
</dbReference>
<dbReference type="SMART" id="SM00471">
    <property type="entry name" value="HDc"/>
    <property type="match status" value="1"/>
</dbReference>
<dbReference type="PANTHER" id="PTHR11347">
    <property type="entry name" value="CYCLIC NUCLEOTIDE PHOSPHODIESTERASE"/>
    <property type="match status" value="1"/>
</dbReference>
<evidence type="ECO:0000256" key="4">
    <source>
        <dbReference type="SAM" id="MobiDB-lite"/>
    </source>
</evidence>
<dbReference type="EMBL" id="CAUYUJ010000181">
    <property type="protein sequence ID" value="CAK0789133.1"/>
    <property type="molecule type" value="Genomic_DNA"/>
</dbReference>
<dbReference type="InterPro" id="IPR036971">
    <property type="entry name" value="PDEase_catalytic_dom_sf"/>
</dbReference>
<dbReference type="Pfam" id="PF00233">
    <property type="entry name" value="PDEase_I"/>
    <property type="match status" value="1"/>
</dbReference>
<evidence type="ECO:0000256" key="1">
    <source>
        <dbReference type="ARBA" id="ARBA00022723"/>
    </source>
</evidence>
<dbReference type="Proteomes" id="UP001189429">
    <property type="component" value="Unassembled WGS sequence"/>
</dbReference>
<dbReference type="InterPro" id="IPR023174">
    <property type="entry name" value="PDEase_CS"/>
</dbReference>
<evidence type="ECO:0000313" key="7">
    <source>
        <dbReference type="Proteomes" id="UP001189429"/>
    </source>
</evidence>
<feature type="region of interest" description="Disordered" evidence="4">
    <location>
        <begin position="1"/>
        <end position="21"/>
    </location>
</feature>
<gene>
    <name evidence="6" type="ORF">PCOR1329_LOCUS798</name>
</gene>
<accession>A0ABN9P948</accession>
<feature type="domain" description="PDEase" evidence="5">
    <location>
        <begin position="201"/>
        <end position="485"/>
    </location>
</feature>
<name>A0ABN9P948_9DINO</name>
<dbReference type="CDD" id="cd00077">
    <property type="entry name" value="HDc"/>
    <property type="match status" value="1"/>
</dbReference>
<keyword evidence="7" id="KW-1185">Reference proteome</keyword>
<dbReference type="PRINTS" id="PR00387">
    <property type="entry name" value="PDIESTERASE1"/>
</dbReference>
<evidence type="ECO:0000256" key="2">
    <source>
        <dbReference type="ARBA" id="ARBA00022801"/>
    </source>
</evidence>
<dbReference type="Gene3D" id="1.10.1300.10">
    <property type="entry name" value="3'5'-cyclic nucleotide phosphodiesterase, catalytic domain"/>
    <property type="match status" value="1"/>
</dbReference>
<feature type="region of interest" description="Disordered" evidence="4">
    <location>
        <begin position="190"/>
        <end position="244"/>
    </location>
</feature>
<dbReference type="PROSITE" id="PS00126">
    <property type="entry name" value="PDEASE_I_1"/>
    <property type="match status" value="1"/>
</dbReference>
<feature type="compositionally biased region" description="Basic and acidic residues" evidence="4">
    <location>
        <begin position="1"/>
        <end position="13"/>
    </location>
</feature>
<keyword evidence="2 3" id="KW-0378">Hydrolase</keyword>
<proteinExistence type="inferred from homology"/>
<dbReference type="InterPro" id="IPR002073">
    <property type="entry name" value="PDEase_catalytic_dom"/>
</dbReference>
<reference evidence="6" key="1">
    <citation type="submission" date="2023-10" db="EMBL/GenBank/DDBJ databases">
        <authorList>
            <person name="Chen Y."/>
            <person name="Shah S."/>
            <person name="Dougan E. K."/>
            <person name="Thang M."/>
            <person name="Chan C."/>
        </authorList>
    </citation>
    <scope>NUCLEOTIDE SEQUENCE [LARGE SCALE GENOMIC DNA]</scope>
</reference>
<evidence type="ECO:0000256" key="3">
    <source>
        <dbReference type="RuleBase" id="RU363067"/>
    </source>
</evidence>
<dbReference type="InterPro" id="IPR023088">
    <property type="entry name" value="PDEase"/>
</dbReference>
<comment type="similarity">
    <text evidence="3">Belongs to the cyclic nucleotide phosphodiesterase family.</text>
</comment>